<evidence type="ECO:0008006" key="3">
    <source>
        <dbReference type="Google" id="ProtNLM"/>
    </source>
</evidence>
<dbReference type="InterPro" id="IPR015067">
    <property type="entry name" value="DUF1893_TM1506-like"/>
</dbReference>
<dbReference type="AlphaFoldDB" id="A0A8E1URI4"/>
<protein>
    <recommendedName>
        <fullName evidence="3">DUF1893 domain-containing protein</fullName>
    </recommendedName>
</protein>
<gene>
    <name evidence="1" type="ORF">ACU52_05080</name>
</gene>
<evidence type="ECO:0000313" key="1">
    <source>
        <dbReference type="EMBL" id="KOO69034.1"/>
    </source>
</evidence>
<comment type="caution">
    <text evidence="1">The sequence shown here is derived from an EMBL/GenBank/DDBJ whole genome shotgun (WGS) entry which is preliminary data.</text>
</comment>
<dbReference type="RefSeq" id="WP_053397987.1">
    <property type="nucleotide sequence ID" value="NZ_LFQU01000006.1"/>
</dbReference>
<reference evidence="1 2" key="1">
    <citation type="submission" date="2015-06" db="EMBL/GenBank/DDBJ databases">
        <title>Prevotella sp. 109, sp. nov., a novel member of the family Prevotellaceae isolated from human faeces.</title>
        <authorList>
            <person name="Shkoporov A.N."/>
            <person name="Chaplin A.V."/>
            <person name="Kafarskaia L.I."/>
            <person name="Efimov B.A."/>
        </authorList>
    </citation>
    <scope>NUCLEOTIDE SEQUENCE [LARGE SCALE GENOMIC DNA]</scope>
    <source>
        <strain evidence="1 2">109</strain>
    </source>
</reference>
<name>A0A8E1URI4_9BACT</name>
<organism evidence="1 2">
    <name type="scientific">Xylanibacter rarus</name>
    <dbReference type="NCBI Taxonomy" id="1676614"/>
    <lineage>
        <taxon>Bacteria</taxon>
        <taxon>Pseudomonadati</taxon>
        <taxon>Bacteroidota</taxon>
        <taxon>Bacteroidia</taxon>
        <taxon>Bacteroidales</taxon>
        <taxon>Prevotellaceae</taxon>
        <taxon>Xylanibacter</taxon>
    </lineage>
</organism>
<dbReference type="Proteomes" id="UP000036951">
    <property type="component" value="Unassembled WGS sequence"/>
</dbReference>
<dbReference type="InterPro" id="IPR037081">
    <property type="entry name" value="Hyp_TM1506"/>
</dbReference>
<evidence type="ECO:0000313" key="2">
    <source>
        <dbReference type="Proteomes" id="UP000036951"/>
    </source>
</evidence>
<dbReference type="InterPro" id="IPR016193">
    <property type="entry name" value="Cytidine_deaminase-like"/>
</dbReference>
<sequence length="137" mass="14598">MDKLISMLGHDGCRGVMRSPGGKTIVFRRRGVVDLFDAVTSHPDLTQGASVADKVIGLGAAFLLVKGGVAEVYAEVISQPAVSKLQDAGISLSYGKTVEHIINREGTGICPVEQLTSTAQSADEAWKLIKEFIKRNS</sequence>
<dbReference type="SUPFAM" id="SSF53927">
    <property type="entry name" value="Cytidine deaminase-like"/>
    <property type="match status" value="1"/>
</dbReference>
<dbReference type="Gene3D" id="3.40.140.30">
    <property type="entry name" value="Hypothetical protein TM1506"/>
    <property type="match status" value="1"/>
</dbReference>
<dbReference type="Pfam" id="PF08973">
    <property type="entry name" value="TM1506"/>
    <property type="match status" value="1"/>
</dbReference>
<dbReference type="GO" id="GO:0003824">
    <property type="term" value="F:catalytic activity"/>
    <property type="evidence" value="ECO:0007669"/>
    <property type="project" value="InterPro"/>
</dbReference>
<dbReference type="OrthoDB" id="9815422at2"/>
<proteinExistence type="predicted"/>
<dbReference type="EMBL" id="LFQU01000006">
    <property type="protein sequence ID" value="KOO69034.1"/>
    <property type="molecule type" value="Genomic_DNA"/>
</dbReference>
<accession>A0A8E1URI4</accession>
<keyword evidence="2" id="KW-1185">Reference proteome</keyword>